<dbReference type="EMBL" id="FOVW01000004">
    <property type="protein sequence ID" value="SFO17372.1"/>
    <property type="molecule type" value="Genomic_DNA"/>
</dbReference>
<sequence length="52" mass="5916">MYGSFRVAFLSFKEHDSLMYKTNQLTTKWLNPSITASETGGIKMHKYGASQL</sequence>
<name>A0A1I5F0V2_9BACT</name>
<dbReference type="Proteomes" id="UP000199564">
    <property type="component" value="Unassembled WGS sequence"/>
</dbReference>
<gene>
    <name evidence="1" type="ORF">SAMN04488519_104161</name>
</gene>
<keyword evidence="2" id="KW-1185">Reference proteome</keyword>
<dbReference type="AlphaFoldDB" id="A0A1I5F0V2"/>
<reference evidence="2" key="1">
    <citation type="submission" date="2016-10" db="EMBL/GenBank/DDBJ databases">
        <authorList>
            <person name="Varghese N."/>
            <person name="Submissions S."/>
        </authorList>
    </citation>
    <scope>NUCLEOTIDE SEQUENCE [LARGE SCALE GENOMIC DNA]</scope>
    <source>
        <strain evidence="2">DSM 15282</strain>
    </source>
</reference>
<protein>
    <submittedName>
        <fullName evidence="1">Uncharacterized protein</fullName>
    </submittedName>
</protein>
<organism evidence="1 2">
    <name type="scientific">Algoriphagus ornithinivorans</name>
    <dbReference type="NCBI Taxonomy" id="226506"/>
    <lineage>
        <taxon>Bacteria</taxon>
        <taxon>Pseudomonadati</taxon>
        <taxon>Bacteroidota</taxon>
        <taxon>Cytophagia</taxon>
        <taxon>Cytophagales</taxon>
        <taxon>Cyclobacteriaceae</taxon>
        <taxon>Algoriphagus</taxon>
    </lineage>
</organism>
<proteinExistence type="predicted"/>
<evidence type="ECO:0000313" key="2">
    <source>
        <dbReference type="Proteomes" id="UP000199564"/>
    </source>
</evidence>
<evidence type="ECO:0000313" key="1">
    <source>
        <dbReference type="EMBL" id="SFO17372.1"/>
    </source>
</evidence>
<accession>A0A1I5F0V2</accession>